<proteinExistence type="predicted"/>
<dbReference type="Proteomes" id="UP000015106">
    <property type="component" value="Chromosome 3"/>
</dbReference>
<sequence>MCLLQVYNKSPSLLYIHLSIQSILKVLICHTTLLDFHTKSHGSLHEGCCGCSPASCDRRGPGTSAASFGEGLSVKELQVQGDVCAR</sequence>
<evidence type="ECO:0000313" key="1">
    <source>
        <dbReference type="EnsemblPlants" id="TuG1812G0300004749.01.T02"/>
    </source>
</evidence>
<reference evidence="1" key="3">
    <citation type="submission" date="2022-06" db="UniProtKB">
        <authorList>
            <consortium name="EnsemblPlants"/>
        </authorList>
    </citation>
    <scope>IDENTIFICATION</scope>
</reference>
<gene>
    <name evidence="1" type="primary">LOC125549048</name>
</gene>
<dbReference type="EnsemblPlants" id="TuG1812G0300004749.01.T02">
    <property type="protein sequence ID" value="TuG1812G0300004749.01.T02"/>
    <property type="gene ID" value="TuG1812G0300004749.01"/>
</dbReference>
<keyword evidence="2" id="KW-1185">Reference proteome</keyword>
<reference evidence="1" key="2">
    <citation type="submission" date="2018-03" db="EMBL/GenBank/DDBJ databases">
        <title>The Triticum urartu genome reveals the dynamic nature of wheat genome evolution.</title>
        <authorList>
            <person name="Ling H."/>
            <person name="Ma B."/>
            <person name="Shi X."/>
            <person name="Liu H."/>
            <person name="Dong L."/>
            <person name="Sun H."/>
            <person name="Cao Y."/>
            <person name="Gao Q."/>
            <person name="Zheng S."/>
            <person name="Li Y."/>
            <person name="Yu Y."/>
            <person name="Du H."/>
            <person name="Qi M."/>
            <person name="Li Y."/>
            <person name="Yu H."/>
            <person name="Cui Y."/>
            <person name="Wang N."/>
            <person name="Chen C."/>
            <person name="Wu H."/>
            <person name="Zhao Y."/>
            <person name="Zhang J."/>
            <person name="Li Y."/>
            <person name="Zhou W."/>
            <person name="Zhang B."/>
            <person name="Hu W."/>
            <person name="Eijk M."/>
            <person name="Tang J."/>
            <person name="Witsenboer H."/>
            <person name="Zhao S."/>
            <person name="Li Z."/>
            <person name="Zhang A."/>
            <person name="Wang D."/>
            <person name="Liang C."/>
        </authorList>
    </citation>
    <scope>NUCLEOTIDE SEQUENCE [LARGE SCALE GENOMIC DNA]</scope>
    <source>
        <strain evidence="1">cv. G1812</strain>
    </source>
</reference>
<organism evidence="1 2">
    <name type="scientific">Triticum urartu</name>
    <name type="common">Red wild einkorn</name>
    <name type="synonym">Crithodium urartu</name>
    <dbReference type="NCBI Taxonomy" id="4572"/>
    <lineage>
        <taxon>Eukaryota</taxon>
        <taxon>Viridiplantae</taxon>
        <taxon>Streptophyta</taxon>
        <taxon>Embryophyta</taxon>
        <taxon>Tracheophyta</taxon>
        <taxon>Spermatophyta</taxon>
        <taxon>Magnoliopsida</taxon>
        <taxon>Liliopsida</taxon>
        <taxon>Poales</taxon>
        <taxon>Poaceae</taxon>
        <taxon>BOP clade</taxon>
        <taxon>Pooideae</taxon>
        <taxon>Triticodae</taxon>
        <taxon>Triticeae</taxon>
        <taxon>Triticinae</taxon>
        <taxon>Triticum</taxon>
    </lineage>
</organism>
<accession>A0A8R7PY97</accession>
<name>A0A8R7PY97_TRIUA</name>
<dbReference type="AlphaFoldDB" id="A0A8R7PY97"/>
<evidence type="ECO:0000313" key="2">
    <source>
        <dbReference type="Proteomes" id="UP000015106"/>
    </source>
</evidence>
<protein>
    <submittedName>
        <fullName evidence="1">Uncharacterized protein</fullName>
    </submittedName>
</protein>
<reference evidence="2" key="1">
    <citation type="journal article" date="2013" name="Nature">
        <title>Draft genome of the wheat A-genome progenitor Triticum urartu.</title>
        <authorList>
            <person name="Ling H.Q."/>
            <person name="Zhao S."/>
            <person name="Liu D."/>
            <person name="Wang J."/>
            <person name="Sun H."/>
            <person name="Zhang C."/>
            <person name="Fan H."/>
            <person name="Li D."/>
            <person name="Dong L."/>
            <person name="Tao Y."/>
            <person name="Gao C."/>
            <person name="Wu H."/>
            <person name="Li Y."/>
            <person name="Cui Y."/>
            <person name="Guo X."/>
            <person name="Zheng S."/>
            <person name="Wang B."/>
            <person name="Yu K."/>
            <person name="Liang Q."/>
            <person name="Yang W."/>
            <person name="Lou X."/>
            <person name="Chen J."/>
            <person name="Feng M."/>
            <person name="Jian J."/>
            <person name="Zhang X."/>
            <person name="Luo G."/>
            <person name="Jiang Y."/>
            <person name="Liu J."/>
            <person name="Wang Z."/>
            <person name="Sha Y."/>
            <person name="Zhang B."/>
            <person name="Wu H."/>
            <person name="Tang D."/>
            <person name="Shen Q."/>
            <person name="Xue P."/>
            <person name="Zou S."/>
            <person name="Wang X."/>
            <person name="Liu X."/>
            <person name="Wang F."/>
            <person name="Yang Y."/>
            <person name="An X."/>
            <person name="Dong Z."/>
            <person name="Zhang K."/>
            <person name="Zhang X."/>
            <person name="Luo M.C."/>
            <person name="Dvorak J."/>
            <person name="Tong Y."/>
            <person name="Wang J."/>
            <person name="Yang H."/>
            <person name="Li Z."/>
            <person name="Wang D."/>
            <person name="Zhang A."/>
            <person name="Wang J."/>
        </authorList>
    </citation>
    <scope>NUCLEOTIDE SEQUENCE</scope>
    <source>
        <strain evidence="2">cv. G1812</strain>
    </source>
</reference>
<dbReference type="Gramene" id="TuG1812G0300004749.01.T02">
    <property type="protein sequence ID" value="TuG1812G0300004749.01.T02"/>
    <property type="gene ID" value="TuG1812G0300004749.01"/>
</dbReference>